<dbReference type="EMBL" id="SMKI01000227">
    <property type="protein sequence ID" value="TDC72823.1"/>
    <property type="molecule type" value="Genomic_DNA"/>
</dbReference>
<dbReference type="InterPro" id="IPR057574">
    <property type="entry name" value="nSTAND_NTPase5_dom"/>
</dbReference>
<reference evidence="3 4" key="1">
    <citation type="submission" date="2019-03" db="EMBL/GenBank/DDBJ databases">
        <title>Draft genome sequences of novel Actinobacteria.</title>
        <authorList>
            <person name="Sahin N."/>
            <person name="Ay H."/>
            <person name="Saygin H."/>
        </authorList>
    </citation>
    <scope>NUCLEOTIDE SEQUENCE [LARGE SCALE GENOMIC DNA]</scope>
    <source>
        <strain evidence="3 4">DSM 41900</strain>
    </source>
</reference>
<name>A0A4R4TD95_9ACTN</name>
<dbReference type="SUPFAM" id="SSF52540">
    <property type="entry name" value="P-loop containing nucleoside triphosphate hydrolases"/>
    <property type="match status" value="1"/>
</dbReference>
<feature type="transmembrane region" description="Helical" evidence="1">
    <location>
        <begin position="39"/>
        <end position="60"/>
    </location>
</feature>
<evidence type="ECO:0000313" key="4">
    <source>
        <dbReference type="Proteomes" id="UP000295345"/>
    </source>
</evidence>
<keyword evidence="1" id="KW-1133">Transmembrane helix</keyword>
<evidence type="ECO:0000313" key="3">
    <source>
        <dbReference type="EMBL" id="TDC72823.1"/>
    </source>
</evidence>
<sequence>MTMANGRRWWRRSPWALAAMSGVLMTAGAGSAVAGFLPWWLAMLLGVLSGAATIVGTALWERHTAGVARREAWAAAVAAGPGPDEADHGNSVLAALNPEQRVVGFNRLRDGELRGLLGWCRGTPADERSVRLVSGAPGSGKTRLLVECADRLTDAGVVCGWVRRDRGAAAVAAAAAWGRPVVLFVDDAETRPDLPALLLALAAGDADVRVVLAAREFGEWWARLRAGLPRETARALPPADGVVLGPLATTGQDQEQLFAQAGRYFARRFGTAPPAATLAAPHQPAQLLMLHAAAAVATLGGQPGPVTVDAGVRRLFADEESWWERSAVEAGLTLSRAGLRSAIVAATVLGARGLDEAVTLLGHFPGLPRGNPDAMRRLAEWLREVYPQRADTWLDPHLPARLVERYVADQLAASAPLRSAVVAAALAPAP</sequence>
<keyword evidence="1" id="KW-0472">Membrane</keyword>
<organism evidence="3 4">
    <name type="scientific">Streptomyces hainanensis</name>
    <dbReference type="NCBI Taxonomy" id="402648"/>
    <lineage>
        <taxon>Bacteria</taxon>
        <taxon>Bacillati</taxon>
        <taxon>Actinomycetota</taxon>
        <taxon>Actinomycetes</taxon>
        <taxon>Kitasatosporales</taxon>
        <taxon>Streptomycetaceae</taxon>
        <taxon>Streptomyces</taxon>
    </lineage>
</organism>
<protein>
    <recommendedName>
        <fullName evidence="2">Novel STAND NTPase 5 domain-containing protein</fullName>
    </recommendedName>
</protein>
<keyword evidence="1" id="KW-0812">Transmembrane</keyword>
<dbReference type="RefSeq" id="WP_132819611.1">
    <property type="nucleotide sequence ID" value="NZ_SMKI01000227.1"/>
</dbReference>
<accession>A0A4R4TD95</accession>
<evidence type="ECO:0000256" key="1">
    <source>
        <dbReference type="SAM" id="Phobius"/>
    </source>
</evidence>
<feature type="domain" description="Novel STAND NTPase 5" evidence="2">
    <location>
        <begin position="123"/>
        <end position="221"/>
    </location>
</feature>
<evidence type="ECO:0000259" key="2">
    <source>
        <dbReference type="Pfam" id="PF25199"/>
    </source>
</evidence>
<comment type="caution">
    <text evidence="3">The sequence shown here is derived from an EMBL/GenBank/DDBJ whole genome shotgun (WGS) entry which is preliminary data.</text>
</comment>
<dbReference type="AlphaFoldDB" id="A0A4R4TD95"/>
<dbReference type="Proteomes" id="UP000295345">
    <property type="component" value="Unassembled WGS sequence"/>
</dbReference>
<keyword evidence="4" id="KW-1185">Reference proteome</keyword>
<dbReference type="Pfam" id="PF25199">
    <property type="entry name" value="nSTAND_NTPase5"/>
    <property type="match status" value="1"/>
</dbReference>
<dbReference type="InterPro" id="IPR027417">
    <property type="entry name" value="P-loop_NTPase"/>
</dbReference>
<gene>
    <name evidence="3" type="ORF">E1283_20755</name>
</gene>
<proteinExistence type="predicted"/>
<dbReference type="OrthoDB" id="3218567at2"/>